<evidence type="ECO:0000313" key="5">
    <source>
        <dbReference type="EnsemblPlants" id="Kaladp0098s0166.1.v1.1.CDS.1"/>
    </source>
</evidence>
<dbReference type="InterPro" id="IPR033872">
    <property type="entry name" value="nsLTP2"/>
</dbReference>
<keyword evidence="2" id="KW-0446">Lipid-binding</keyword>
<dbReference type="AlphaFoldDB" id="A0A7N0V5B3"/>
<feature type="signal peptide" evidence="3">
    <location>
        <begin position="1"/>
        <end position="28"/>
    </location>
</feature>
<dbReference type="InterPro" id="IPR036312">
    <property type="entry name" value="Bifun_inhib/LTP/seed_sf"/>
</dbReference>
<evidence type="ECO:0000256" key="3">
    <source>
        <dbReference type="SAM" id="SignalP"/>
    </source>
</evidence>
<dbReference type="InterPro" id="IPR016140">
    <property type="entry name" value="Bifunc_inhib/LTP/seed_store"/>
</dbReference>
<feature type="chain" id="PRO_5029824830" description="Bifunctional inhibitor/plant lipid transfer protein/seed storage helical domain-containing protein" evidence="3">
    <location>
        <begin position="29"/>
        <end position="99"/>
    </location>
</feature>
<dbReference type="PANTHER" id="PTHR33214">
    <property type="entry name" value="BIFUNCTIONAL INHIBITOR/LIPID-TRANSFER PROTEIN/SEED STORAGE 2S ALBUMIN SUPERFAMILY PROTEIN"/>
    <property type="match status" value="1"/>
</dbReference>
<organism evidence="5 6">
    <name type="scientific">Kalanchoe fedtschenkoi</name>
    <name type="common">Lavender scallops</name>
    <name type="synonym">South American air plant</name>
    <dbReference type="NCBI Taxonomy" id="63787"/>
    <lineage>
        <taxon>Eukaryota</taxon>
        <taxon>Viridiplantae</taxon>
        <taxon>Streptophyta</taxon>
        <taxon>Embryophyta</taxon>
        <taxon>Tracheophyta</taxon>
        <taxon>Spermatophyta</taxon>
        <taxon>Magnoliopsida</taxon>
        <taxon>eudicotyledons</taxon>
        <taxon>Gunneridae</taxon>
        <taxon>Pentapetalae</taxon>
        <taxon>Saxifragales</taxon>
        <taxon>Crassulaceae</taxon>
        <taxon>Kalanchoe</taxon>
    </lineage>
</organism>
<keyword evidence="6" id="KW-1185">Reference proteome</keyword>
<accession>A0A7N0V5B3</accession>
<evidence type="ECO:0000256" key="1">
    <source>
        <dbReference type="ARBA" id="ARBA00022448"/>
    </source>
</evidence>
<keyword evidence="1" id="KW-0813">Transport</keyword>
<dbReference type="Gene3D" id="1.10.110.10">
    <property type="entry name" value="Plant lipid-transfer and hydrophobic proteins"/>
    <property type="match status" value="1"/>
</dbReference>
<protein>
    <recommendedName>
        <fullName evidence="4">Bifunctional inhibitor/plant lipid transfer protein/seed storage helical domain-containing protein</fullName>
    </recommendedName>
</protein>
<name>A0A7N0V5B3_KALFE</name>
<feature type="domain" description="Bifunctional inhibitor/plant lipid transfer protein/seed storage helical" evidence="4">
    <location>
        <begin position="33"/>
        <end position="98"/>
    </location>
</feature>
<keyword evidence="3" id="KW-0732">Signal</keyword>
<dbReference type="SMART" id="SM00499">
    <property type="entry name" value="AAI"/>
    <property type="match status" value="1"/>
</dbReference>
<dbReference type="Gramene" id="Kaladp0098s0166.1.v1.1">
    <property type="protein sequence ID" value="Kaladp0098s0166.1.v1.1.CDS.1"/>
    <property type="gene ID" value="Kaladp0098s0166.v1.1"/>
</dbReference>
<dbReference type="OMA" id="GRYINSR"/>
<evidence type="ECO:0000259" key="4">
    <source>
        <dbReference type="SMART" id="SM00499"/>
    </source>
</evidence>
<dbReference type="PANTHER" id="PTHR33214:SF69">
    <property type="entry name" value="BIFUNCTIONAL INHIBITOR_LIPID-TRANSFER PROTEIN_SEED STORAGE 2S ALBUMIN SUPERFAMILY PROTEIN"/>
    <property type="match status" value="1"/>
</dbReference>
<dbReference type="Pfam" id="PF00234">
    <property type="entry name" value="Tryp_alpha_amyl"/>
    <property type="match status" value="1"/>
</dbReference>
<dbReference type="CDD" id="cd01959">
    <property type="entry name" value="nsLTP2"/>
    <property type="match status" value="1"/>
</dbReference>
<proteinExistence type="predicted"/>
<evidence type="ECO:0000256" key="2">
    <source>
        <dbReference type="ARBA" id="ARBA00023121"/>
    </source>
</evidence>
<dbReference type="Proteomes" id="UP000594263">
    <property type="component" value="Unplaced"/>
</dbReference>
<dbReference type="EnsemblPlants" id="Kaladp0098s0166.1.v1.1">
    <property type="protein sequence ID" value="Kaladp0098s0166.1.v1.1.CDS.1"/>
    <property type="gene ID" value="Kaladp0098s0166.v1.1"/>
</dbReference>
<sequence>MKNSKATSLANVVGLLFLATNFALVAEAASVVCSPLQLVSCLPSFTSSAPPTPQCCSKLKEQEPCLCSYIKNPAFAKYINNPNAKKVLQVCQVPIPKCG</sequence>
<evidence type="ECO:0000313" key="6">
    <source>
        <dbReference type="Proteomes" id="UP000594263"/>
    </source>
</evidence>
<dbReference type="GO" id="GO:0008289">
    <property type="term" value="F:lipid binding"/>
    <property type="evidence" value="ECO:0007669"/>
    <property type="project" value="UniProtKB-KW"/>
</dbReference>
<reference evidence="5" key="1">
    <citation type="submission" date="2021-01" db="UniProtKB">
        <authorList>
            <consortium name="EnsemblPlants"/>
        </authorList>
    </citation>
    <scope>IDENTIFICATION</scope>
</reference>
<dbReference type="SUPFAM" id="SSF47699">
    <property type="entry name" value="Bifunctional inhibitor/lipid-transfer protein/seed storage 2S albumin"/>
    <property type="match status" value="1"/>
</dbReference>
<dbReference type="GO" id="GO:0006869">
    <property type="term" value="P:lipid transport"/>
    <property type="evidence" value="ECO:0007669"/>
    <property type="project" value="InterPro"/>
</dbReference>